<dbReference type="Proteomes" id="UP000547973">
    <property type="component" value="Unassembled WGS sequence"/>
</dbReference>
<evidence type="ECO:0000256" key="1">
    <source>
        <dbReference type="ARBA" id="ARBA00007847"/>
    </source>
</evidence>
<evidence type="ECO:0000313" key="4">
    <source>
        <dbReference type="Proteomes" id="UP000547973"/>
    </source>
</evidence>
<dbReference type="InterPro" id="IPR018187">
    <property type="entry name" value="Asp/Glu_racemase_AS_1"/>
</dbReference>
<comment type="caution">
    <text evidence="3">The sequence shown here is derived from an EMBL/GenBank/DDBJ whole genome shotgun (WGS) entry which is preliminary data.</text>
</comment>
<evidence type="ECO:0000256" key="2">
    <source>
        <dbReference type="ARBA" id="ARBA00023235"/>
    </source>
</evidence>
<dbReference type="RefSeq" id="WP_179397647.1">
    <property type="nucleotide sequence ID" value="NZ_BBRC01000004.1"/>
</dbReference>
<dbReference type="InterPro" id="IPR001920">
    <property type="entry name" value="Asp/Glu_race"/>
</dbReference>
<keyword evidence="2 3" id="KW-0413">Isomerase</keyword>
<organism evidence="3 4">
    <name type="scientific">Demequina lutea</name>
    <dbReference type="NCBI Taxonomy" id="431489"/>
    <lineage>
        <taxon>Bacteria</taxon>
        <taxon>Bacillati</taxon>
        <taxon>Actinomycetota</taxon>
        <taxon>Actinomycetes</taxon>
        <taxon>Micrococcales</taxon>
        <taxon>Demequinaceae</taxon>
        <taxon>Demequina</taxon>
    </lineage>
</organism>
<keyword evidence="4" id="KW-1185">Reference proteome</keyword>
<name>A0A7Y9Z7B7_9MICO</name>
<protein>
    <submittedName>
        <fullName evidence="3">Aspartate racemase</fullName>
        <ecNumber evidence="3">5.1.1.13</ecNumber>
    </submittedName>
</protein>
<dbReference type="EMBL" id="JACBZO010000001">
    <property type="protein sequence ID" value="NYI40149.1"/>
    <property type="molecule type" value="Genomic_DNA"/>
</dbReference>
<dbReference type="PANTHER" id="PTHR21198">
    <property type="entry name" value="GLUTAMATE RACEMASE"/>
    <property type="match status" value="1"/>
</dbReference>
<dbReference type="Gene3D" id="3.40.50.1860">
    <property type="match status" value="2"/>
</dbReference>
<comment type="similarity">
    <text evidence="1">Belongs to the aspartate/glutamate racemases family.</text>
</comment>
<gene>
    <name evidence="3" type="ORF">BKA03_000268</name>
</gene>
<dbReference type="AlphaFoldDB" id="A0A7Y9Z7B7"/>
<dbReference type="PANTHER" id="PTHR21198:SF7">
    <property type="entry name" value="ASPARTATE-GLUTAMATE RACEMASE FAMILY"/>
    <property type="match status" value="1"/>
</dbReference>
<dbReference type="InterPro" id="IPR015942">
    <property type="entry name" value="Asp/Glu/hydantoin_racemase"/>
</dbReference>
<dbReference type="PROSITE" id="PS00923">
    <property type="entry name" value="ASP_GLU_RACEMASE_1"/>
    <property type="match status" value="1"/>
</dbReference>
<dbReference type="EC" id="5.1.1.13" evidence="3"/>
<dbReference type="GO" id="GO:0047689">
    <property type="term" value="F:aspartate racemase activity"/>
    <property type="evidence" value="ECO:0007669"/>
    <property type="project" value="UniProtKB-EC"/>
</dbReference>
<dbReference type="InterPro" id="IPR004380">
    <property type="entry name" value="Asp_race"/>
</dbReference>
<dbReference type="NCBIfam" id="TIGR00035">
    <property type="entry name" value="asp_race"/>
    <property type="match status" value="1"/>
</dbReference>
<evidence type="ECO:0000313" key="3">
    <source>
        <dbReference type="EMBL" id="NYI40149.1"/>
    </source>
</evidence>
<dbReference type="SUPFAM" id="SSF53681">
    <property type="entry name" value="Aspartate/glutamate racemase"/>
    <property type="match status" value="2"/>
</dbReference>
<reference evidence="3 4" key="1">
    <citation type="submission" date="2020-07" db="EMBL/GenBank/DDBJ databases">
        <title>Sequencing the genomes of 1000 actinobacteria strains.</title>
        <authorList>
            <person name="Klenk H.-P."/>
        </authorList>
    </citation>
    <scope>NUCLEOTIDE SEQUENCE [LARGE SCALE GENOMIC DNA]</scope>
    <source>
        <strain evidence="3 4">DSM 19970</strain>
    </source>
</reference>
<accession>A0A7Y9Z7B7</accession>
<sequence>MRNSPRRIGLLGGITWHSTLEYERRLHEGIADALPGQTADLVIRHYNFGQIAAAQAAGDWDGLAELFADDARWLVAGGAEAILICANTMHLVAPQVQAAVEVPVIHIVDATAKAIQAAGVDKVALLGTGFTMRMPFYRERLATFGITTLVPEEPDLQALHDLLYDEVTQGLVTDAGRALTKRITGAVLRRGARGVIAGCTEIPMVMTAEDVDVPYFDALAEHVQAAVEFALAD</sequence>
<dbReference type="Pfam" id="PF01177">
    <property type="entry name" value="Asp_Glu_race"/>
    <property type="match status" value="1"/>
</dbReference>
<proteinExistence type="inferred from homology"/>